<reference evidence="1 2" key="1">
    <citation type="submission" date="2018-05" db="EMBL/GenBank/DDBJ databases">
        <title>Genomic Encyclopedia of Type Strains, Phase IV (KMG-IV): sequencing the most valuable type-strain genomes for metagenomic binning, comparative biology and taxonomic classification.</title>
        <authorList>
            <person name="Goeker M."/>
        </authorList>
    </citation>
    <scope>NUCLEOTIDE SEQUENCE [LARGE SCALE GENOMIC DNA]</scope>
    <source>
        <strain evidence="1 2">DSM 44704</strain>
    </source>
</reference>
<dbReference type="EMBL" id="QJKF01000021">
    <property type="protein sequence ID" value="PXX55656.1"/>
    <property type="molecule type" value="Genomic_DNA"/>
</dbReference>
<comment type="caution">
    <text evidence="1">The sequence shown here is derived from an EMBL/GenBank/DDBJ whole genome shotgun (WGS) entry which is preliminary data.</text>
</comment>
<sequence>MCDFEEPDEQEVALGMDTYCLVTPDQGTAYGCVSEVVLGEDVLRVSLDPESLDDLGLADTVVEALLRAPDSEVARLREVLPRILSYGRPESRPRLVRS</sequence>
<evidence type="ECO:0000313" key="1">
    <source>
        <dbReference type="EMBL" id="PXX55656.1"/>
    </source>
</evidence>
<dbReference type="InterPro" id="IPR028962">
    <property type="entry name" value="Imm10"/>
</dbReference>
<proteinExistence type="predicted"/>
<evidence type="ECO:0000313" key="2">
    <source>
        <dbReference type="Proteomes" id="UP000247569"/>
    </source>
</evidence>
<dbReference type="AlphaFoldDB" id="A0A318JQ82"/>
<keyword evidence="2" id="KW-1185">Reference proteome</keyword>
<dbReference type="Pfam" id="PF15588">
    <property type="entry name" value="Imm10"/>
    <property type="match status" value="1"/>
</dbReference>
<name>A0A318JQ82_9NOCA</name>
<accession>A0A318JQ82</accession>
<gene>
    <name evidence="1" type="ORF">DFR70_121125</name>
</gene>
<protein>
    <submittedName>
        <fullName evidence="1">Immunity protein 10 of polymorphic toxin system</fullName>
    </submittedName>
</protein>
<organism evidence="1 2">
    <name type="scientific">Nocardia tenerifensis</name>
    <dbReference type="NCBI Taxonomy" id="228006"/>
    <lineage>
        <taxon>Bacteria</taxon>
        <taxon>Bacillati</taxon>
        <taxon>Actinomycetota</taxon>
        <taxon>Actinomycetes</taxon>
        <taxon>Mycobacteriales</taxon>
        <taxon>Nocardiaceae</taxon>
        <taxon>Nocardia</taxon>
    </lineage>
</organism>
<dbReference type="Proteomes" id="UP000247569">
    <property type="component" value="Unassembled WGS sequence"/>
</dbReference>